<protein>
    <submittedName>
        <fullName evidence="1">Uncharacterized protein</fullName>
    </submittedName>
</protein>
<name>A0A9P6GG93_9PLEO</name>
<accession>A0A9P6GG93</accession>
<dbReference type="OrthoDB" id="3800563at2759"/>
<evidence type="ECO:0000313" key="1">
    <source>
        <dbReference type="EMBL" id="KAF9735072.1"/>
    </source>
</evidence>
<keyword evidence="2" id="KW-1185">Reference proteome</keyword>
<evidence type="ECO:0000313" key="2">
    <source>
        <dbReference type="Proteomes" id="UP000756921"/>
    </source>
</evidence>
<gene>
    <name evidence="1" type="ORF">PMIN01_06477</name>
</gene>
<dbReference type="AlphaFoldDB" id="A0A9P6GG93"/>
<sequence>MRYIIPSIFLSTAVAQAVGPLPSLSILKLPQIPVLPLKGVPDVLAGNGYNSIADSLFNAAQSIGVHADGTAVANAKLTGDISLNPTPNIITTFELVKAAGGASATLWQLAYDLENKVCSVATSINQQNIAAQQANLAAAIQAQVTALVKLQQTLNATVIAVQTQAVAFSDAEKDILTSAILALVGAVLSSAQPFQVLATGLKDVGITALSSIADALTVQVTALASFASKVNFVGL</sequence>
<reference evidence="1" key="1">
    <citation type="journal article" date="2020" name="Mol. Plant Microbe Interact.">
        <title>Genome Sequence of the Biocontrol Agent Coniothyrium minitans strain Conio (IMI 134523).</title>
        <authorList>
            <person name="Patel D."/>
            <person name="Shittu T.A."/>
            <person name="Baroncelli R."/>
            <person name="Muthumeenakshi S."/>
            <person name="Osborne T.H."/>
            <person name="Janganan T.K."/>
            <person name="Sreenivasaprasad S."/>
        </authorList>
    </citation>
    <scope>NUCLEOTIDE SEQUENCE</scope>
    <source>
        <strain evidence="1">Conio</strain>
    </source>
</reference>
<dbReference type="Proteomes" id="UP000756921">
    <property type="component" value="Unassembled WGS sequence"/>
</dbReference>
<proteinExistence type="predicted"/>
<organism evidence="1 2">
    <name type="scientific">Paraphaeosphaeria minitans</name>
    <dbReference type="NCBI Taxonomy" id="565426"/>
    <lineage>
        <taxon>Eukaryota</taxon>
        <taxon>Fungi</taxon>
        <taxon>Dikarya</taxon>
        <taxon>Ascomycota</taxon>
        <taxon>Pezizomycotina</taxon>
        <taxon>Dothideomycetes</taxon>
        <taxon>Pleosporomycetidae</taxon>
        <taxon>Pleosporales</taxon>
        <taxon>Massarineae</taxon>
        <taxon>Didymosphaeriaceae</taxon>
        <taxon>Paraphaeosphaeria</taxon>
    </lineage>
</organism>
<dbReference type="EMBL" id="WJXW01000006">
    <property type="protein sequence ID" value="KAF9735072.1"/>
    <property type="molecule type" value="Genomic_DNA"/>
</dbReference>
<comment type="caution">
    <text evidence="1">The sequence shown here is derived from an EMBL/GenBank/DDBJ whole genome shotgun (WGS) entry which is preliminary data.</text>
</comment>